<dbReference type="AlphaFoldDB" id="A0A9Q1RR69"/>
<protein>
    <submittedName>
        <fullName evidence="1">Uncharacterized protein</fullName>
    </submittedName>
</protein>
<name>A0A9Q1RR69_9SOLA</name>
<keyword evidence="2" id="KW-1185">Reference proteome</keyword>
<sequence>MQQEREKELSTLVNTPRELVVVVVYFDLDWNLNSQPSKIQGHMEEAMHKVEAVCTVQLKLKPVAPPVNAGWWILGIGYSYNCLAIMGSGWSMTFAKLIHAAFATIHRIKIDDS</sequence>
<organism evidence="1 2">
    <name type="scientific">Anisodus acutangulus</name>
    <dbReference type="NCBI Taxonomy" id="402998"/>
    <lineage>
        <taxon>Eukaryota</taxon>
        <taxon>Viridiplantae</taxon>
        <taxon>Streptophyta</taxon>
        <taxon>Embryophyta</taxon>
        <taxon>Tracheophyta</taxon>
        <taxon>Spermatophyta</taxon>
        <taxon>Magnoliopsida</taxon>
        <taxon>eudicotyledons</taxon>
        <taxon>Gunneridae</taxon>
        <taxon>Pentapetalae</taxon>
        <taxon>asterids</taxon>
        <taxon>lamiids</taxon>
        <taxon>Solanales</taxon>
        <taxon>Solanaceae</taxon>
        <taxon>Solanoideae</taxon>
        <taxon>Hyoscyameae</taxon>
        <taxon>Anisodus</taxon>
    </lineage>
</organism>
<dbReference type="Proteomes" id="UP001152561">
    <property type="component" value="Unassembled WGS sequence"/>
</dbReference>
<evidence type="ECO:0000313" key="2">
    <source>
        <dbReference type="Proteomes" id="UP001152561"/>
    </source>
</evidence>
<evidence type="ECO:0000313" key="1">
    <source>
        <dbReference type="EMBL" id="KAJ8567811.1"/>
    </source>
</evidence>
<accession>A0A9Q1RR69</accession>
<gene>
    <name evidence="1" type="ORF">K7X08_020019</name>
</gene>
<dbReference type="EMBL" id="JAJAGQ010000003">
    <property type="protein sequence ID" value="KAJ8567811.1"/>
    <property type="molecule type" value="Genomic_DNA"/>
</dbReference>
<reference evidence="2" key="1">
    <citation type="journal article" date="2023" name="Proc. Natl. Acad. Sci. U.S.A.">
        <title>Genomic and structural basis for evolution of tropane alkaloid biosynthesis.</title>
        <authorList>
            <person name="Wanga Y.-J."/>
            <person name="Taina T."/>
            <person name="Yua J.-Y."/>
            <person name="Lia J."/>
            <person name="Xua B."/>
            <person name="Chenc J."/>
            <person name="D'Auriad J.C."/>
            <person name="Huanga J.-P."/>
            <person name="Huanga S.-X."/>
        </authorList>
    </citation>
    <scope>NUCLEOTIDE SEQUENCE [LARGE SCALE GENOMIC DNA]</scope>
    <source>
        <strain evidence="2">cv. KIB-2019</strain>
    </source>
</reference>
<comment type="caution">
    <text evidence="1">The sequence shown here is derived from an EMBL/GenBank/DDBJ whole genome shotgun (WGS) entry which is preliminary data.</text>
</comment>
<proteinExistence type="predicted"/>